<dbReference type="EMBL" id="CM004392">
    <property type="protein sequence ID" value="OAY46724.1"/>
    <property type="molecule type" value="Genomic_DNA"/>
</dbReference>
<dbReference type="Gramene" id="Manes.06G022200.2.v8.1">
    <property type="protein sequence ID" value="Manes.06G022200.2.v8.1.CDS"/>
    <property type="gene ID" value="Manes.06G022200.v8.1"/>
</dbReference>
<evidence type="ECO:0000256" key="1">
    <source>
        <dbReference type="SAM" id="MobiDB-lite"/>
    </source>
</evidence>
<sequence length="281" mass="31883">MGTKLECAFNLLPPSPKSKSFSVHCVDELDYLQTKALNISFQITGLDKHHSSLKDRMSEKNNIDFIRKTMQMHEDTFKQQVRELHRLYNVQKMLMNELSKEIKQNKKYWSPMTRSSDINQHNPTTQTTYMYSFKLEDSSPRERSGSCPGETIRMITGRFDLERPAAEEAIDDPWAAGKSSFIPFMSNNGSDQESEVELTLSIGGSSTSSKKMIMSTNQELGLSEQMQKSIKELDSPASIMSGKGENCSDPTTPMSSSSTTFDQERKQPHWLLQGLNINRTT</sequence>
<accession>A0A2C9VM61</accession>
<comment type="caution">
    <text evidence="2">The sequence shown here is derived from an EMBL/GenBank/DDBJ whole genome shotgun (WGS) entry which is preliminary data.</text>
</comment>
<gene>
    <name evidence="2" type="ORF">MANES_06G022200v8</name>
</gene>
<dbReference type="STRING" id="3983.A0A2C9VM61"/>
<proteinExistence type="predicted"/>
<dbReference type="AlphaFoldDB" id="A0A2C9VM61"/>
<name>A0A2C9VM61_MANES</name>
<dbReference type="PANTHER" id="PTHR33167:SF33">
    <property type="entry name" value="MYB-CC TYPE TRANSCRIPTION FACTOR LHEQLE-CONTAINING DOMAIN-CONTAINING PROTEIN"/>
    <property type="match status" value="1"/>
</dbReference>
<protein>
    <submittedName>
        <fullName evidence="2">Uncharacterized protein</fullName>
    </submittedName>
</protein>
<dbReference type="OMA" id="MGTKLEC"/>
<keyword evidence="3" id="KW-1185">Reference proteome</keyword>
<feature type="region of interest" description="Disordered" evidence="1">
    <location>
        <begin position="237"/>
        <end position="281"/>
    </location>
</feature>
<feature type="compositionally biased region" description="Low complexity" evidence="1">
    <location>
        <begin position="250"/>
        <end position="260"/>
    </location>
</feature>
<organism evidence="2 3">
    <name type="scientific">Manihot esculenta</name>
    <name type="common">Cassava</name>
    <name type="synonym">Jatropha manihot</name>
    <dbReference type="NCBI Taxonomy" id="3983"/>
    <lineage>
        <taxon>Eukaryota</taxon>
        <taxon>Viridiplantae</taxon>
        <taxon>Streptophyta</taxon>
        <taxon>Embryophyta</taxon>
        <taxon>Tracheophyta</taxon>
        <taxon>Spermatophyta</taxon>
        <taxon>Magnoliopsida</taxon>
        <taxon>eudicotyledons</taxon>
        <taxon>Gunneridae</taxon>
        <taxon>Pentapetalae</taxon>
        <taxon>rosids</taxon>
        <taxon>fabids</taxon>
        <taxon>Malpighiales</taxon>
        <taxon>Euphorbiaceae</taxon>
        <taxon>Crotonoideae</taxon>
        <taxon>Manihoteae</taxon>
        <taxon>Manihot</taxon>
    </lineage>
</organism>
<evidence type="ECO:0000313" key="2">
    <source>
        <dbReference type="EMBL" id="OAY46724.1"/>
    </source>
</evidence>
<evidence type="ECO:0000313" key="3">
    <source>
        <dbReference type="Proteomes" id="UP000091857"/>
    </source>
</evidence>
<dbReference type="Proteomes" id="UP000091857">
    <property type="component" value="Chromosome 6"/>
</dbReference>
<reference evidence="3" key="1">
    <citation type="journal article" date="2016" name="Nat. Biotechnol.">
        <title>Sequencing wild and cultivated cassava and related species reveals extensive interspecific hybridization and genetic diversity.</title>
        <authorList>
            <person name="Bredeson J.V."/>
            <person name="Lyons J.B."/>
            <person name="Prochnik S.E."/>
            <person name="Wu G.A."/>
            <person name="Ha C.M."/>
            <person name="Edsinger-Gonzales E."/>
            <person name="Grimwood J."/>
            <person name="Schmutz J."/>
            <person name="Rabbi I.Y."/>
            <person name="Egesi C."/>
            <person name="Nauluvula P."/>
            <person name="Lebot V."/>
            <person name="Ndunguru J."/>
            <person name="Mkamilo G."/>
            <person name="Bart R.S."/>
            <person name="Setter T.L."/>
            <person name="Gleadow R.M."/>
            <person name="Kulakow P."/>
            <person name="Ferguson M.E."/>
            <person name="Rounsley S."/>
            <person name="Rokhsar D.S."/>
        </authorList>
    </citation>
    <scope>NUCLEOTIDE SEQUENCE [LARGE SCALE GENOMIC DNA]</scope>
    <source>
        <strain evidence="3">cv. AM560-2</strain>
    </source>
</reference>
<dbReference type="PANTHER" id="PTHR33167">
    <property type="entry name" value="TRANSCRIPTION FACTOR, PUTATIVE (DUF863)-RELATED"/>
    <property type="match status" value="1"/>
</dbReference>
<dbReference type="OrthoDB" id="1928288at2759"/>